<dbReference type="Pfam" id="PF18480">
    <property type="entry name" value="DUF5615"/>
    <property type="match status" value="1"/>
</dbReference>
<feature type="domain" description="DUF5615" evidence="1">
    <location>
        <begin position="9"/>
        <end position="108"/>
    </location>
</feature>
<dbReference type="InterPro" id="IPR041049">
    <property type="entry name" value="DUF5615"/>
</dbReference>
<dbReference type="RefSeq" id="WP_259094944.1">
    <property type="nucleotide sequence ID" value="NZ_CP130454.1"/>
</dbReference>
<dbReference type="EMBL" id="JANUCP010000002">
    <property type="protein sequence ID" value="MCS3918890.1"/>
    <property type="molecule type" value="Genomic_DNA"/>
</dbReference>
<reference evidence="2 3" key="1">
    <citation type="submission" date="2022-08" db="EMBL/GenBank/DDBJ databases">
        <title>Bacterial and archaeal communities from various locations to study Microbial Dark Matter (Phase II).</title>
        <authorList>
            <person name="Stepanauskas R."/>
        </authorList>
    </citation>
    <scope>NUCLEOTIDE SEQUENCE [LARGE SCALE GENOMIC DNA]</scope>
    <source>
        <strain evidence="2 3">PD1</strain>
    </source>
</reference>
<dbReference type="Proteomes" id="UP001204798">
    <property type="component" value="Unassembled WGS sequence"/>
</dbReference>
<name>A0ABT2ELR5_9BACT</name>
<evidence type="ECO:0000259" key="1">
    <source>
        <dbReference type="Pfam" id="PF18480"/>
    </source>
</evidence>
<gene>
    <name evidence="2" type="ORF">M2350_001290</name>
</gene>
<proteinExistence type="predicted"/>
<organism evidence="2 3">
    <name type="scientific">Candidatus Fervidibacter sacchari</name>
    <dbReference type="NCBI Taxonomy" id="1448929"/>
    <lineage>
        <taxon>Bacteria</taxon>
        <taxon>Candidatus Fervidibacterota</taxon>
        <taxon>Candidatus Fervidibacter</taxon>
    </lineage>
</organism>
<protein>
    <submittedName>
        <fullName evidence="2">Nuclease of putative toxin-antitoxin system</fullName>
    </submittedName>
</protein>
<evidence type="ECO:0000313" key="3">
    <source>
        <dbReference type="Proteomes" id="UP001204798"/>
    </source>
</evidence>
<sequence>MATKAKGLKIYLDECISPDLASAMRQRGWDVISAHEVGLVGVTDEEQLEFAAQTGRVLLTFDVRDFQELAKRWLQQGREHAGILLCQHLPKQAYGRLLQRLEQVRSILTAEQIHNTVV</sequence>
<keyword evidence="3" id="KW-1185">Reference proteome</keyword>
<accession>A0ABT2ELR5</accession>
<comment type="caution">
    <text evidence="2">The sequence shown here is derived from an EMBL/GenBank/DDBJ whole genome shotgun (WGS) entry which is preliminary data.</text>
</comment>
<evidence type="ECO:0000313" key="2">
    <source>
        <dbReference type="EMBL" id="MCS3918890.1"/>
    </source>
</evidence>